<dbReference type="InterPro" id="IPR000504">
    <property type="entry name" value="RRM_dom"/>
</dbReference>
<dbReference type="InterPro" id="IPR035979">
    <property type="entry name" value="RBD_domain_sf"/>
</dbReference>
<feature type="region of interest" description="Disordered" evidence="2">
    <location>
        <begin position="99"/>
        <end position="127"/>
    </location>
</feature>
<organism evidence="4">
    <name type="scientific">Eutreptiella gymnastica</name>
    <dbReference type="NCBI Taxonomy" id="73025"/>
    <lineage>
        <taxon>Eukaryota</taxon>
        <taxon>Discoba</taxon>
        <taxon>Euglenozoa</taxon>
        <taxon>Euglenida</taxon>
        <taxon>Spirocuta</taxon>
        <taxon>Euglenophyceae</taxon>
        <taxon>Eutreptiales</taxon>
        <taxon>Eutreptiaceae</taxon>
        <taxon>Eutreptiella</taxon>
    </lineage>
</organism>
<dbReference type="CDD" id="cd00590">
    <property type="entry name" value="RRM_SF"/>
    <property type="match status" value="1"/>
</dbReference>
<feature type="compositionally biased region" description="Basic and acidic residues" evidence="2">
    <location>
        <begin position="202"/>
        <end position="236"/>
    </location>
</feature>
<feature type="region of interest" description="Disordered" evidence="2">
    <location>
        <begin position="1"/>
        <end position="45"/>
    </location>
</feature>
<dbReference type="GO" id="GO:0003723">
    <property type="term" value="F:RNA binding"/>
    <property type="evidence" value="ECO:0007669"/>
    <property type="project" value="UniProtKB-UniRule"/>
</dbReference>
<feature type="region of interest" description="Disordered" evidence="2">
    <location>
        <begin position="151"/>
        <end position="302"/>
    </location>
</feature>
<feature type="compositionally biased region" description="Basic and acidic residues" evidence="2">
    <location>
        <begin position="259"/>
        <end position="269"/>
    </location>
</feature>
<proteinExistence type="predicted"/>
<sequence>MENVVTPEVTIEPVHTPKVPDDTTEKVPDDTTEKVPTTEKMPNDTTEAYLSDKVKKSKKAKKKVKKKVVRVDLGALHKDFDDEEFEEFGDQFVEDEFKVPPDMTLPSRRQTAKAKAKAKAKVTDTAEPTPEVTLDDVMALLVELRDDVRLLLQQDRHPGPRDIRDGGRFEEPPLHRPWEKETPHRHKKHRAWFEDEEDGYEEDGRRPQGRRAWGDRDDDYRRPPRPSRREDREGARGGRRRDAGRHRDAEERWDEEEYQGDRLERDRAPPRGRGYGEAEPPSPPRGGRSQAQAPDLDGDSDQRVLVKFQKPGYVAARSEVQDIFNKFGRVVNTETRGRLAVITFASPKDATAAIENADGAVVNGIKLKCTRFFQSG</sequence>
<dbReference type="PROSITE" id="PS50102">
    <property type="entry name" value="RRM"/>
    <property type="match status" value="1"/>
</dbReference>
<dbReference type="Pfam" id="PF00076">
    <property type="entry name" value="RRM_1"/>
    <property type="match status" value="1"/>
</dbReference>
<dbReference type="AlphaFoldDB" id="A0A7S4G6M8"/>
<name>A0A7S4G6M8_9EUGL</name>
<evidence type="ECO:0000256" key="1">
    <source>
        <dbReference type="PROSITE-ProRule" id="PRU00176"/>
    </source>
</evidence>
<feature type="domain" description="RRM" evidence="3">
    <location>
        <begin position="302"/>
        <end position="376"/>
    </location>
</feature>
<dbReference type="EMBL" id="HBJA01110640">
    <property type="protein sequence ID" value="CAE0826911.1"/>
    <property type="molecule type" value="Transcribed_RNA"/>
</dbReference>
<feature type="compositionally biased region" description="Basic and acidic residues" evidence="2">
    <location>
        <begin position="151"/>
        <end position="182"/>
    </location>
</feature>
<dbReference type="SUPFAM" id="SSF54928">
    <property type="entry name" value="RNA-binding domain, RBD"/>
    <property type="match status" value="1"/>
</dbReference>
<reference evidence="4" key="1">
    <citation type="submission" date="2021-01" db="EMBL/GenBank/DDBJ databases">
        <authorList>
            <person name="Corre E."/>
            <person name="Pelletier E."/>
            <person name="Niang G."/>
            <person name="Scheremetjew M."/>
            <person name="Finn R."/>
            <person name="Kale V."/>
            <person name="Holt S."/>
            <person name="Cochrane G."/>
            <person name="Meng A."/>
            <person name="Brown T."/>
            <person name="Cohen L."/>
        </authorList>
    </citation>
    <scope>NUCLEOTIDE SEQUENCE</scope>
    <source>
        <strain evidence="4">CCMP1594</strain>
    </source>
</reference>
<gene>
    <name evidence="4" type="ORF">EGYM00163_LOCUS38171</name>
</gene>
<evidence type="ECO:0000259" key="3">
    <source>
        <dbReference type="PROSITE" id="PS50102"/>
    </source>
</evidence>
<feature type="compositionally biased region" description="Basic residues" evidence="2">
    <location>
        <begin position="110"/>
        <end position="120"/>
    </location>
</feature>
<dbReference type="Gene3D" id="3.30.70.330">
    <property type="match status" value="1"/>
</dbReference>
<dbReference type="InterPro" id="IPR012677">
    <property type="entry name" value="Nucleotide-bd_a/b_plait_sf"/>
</dbReference>
<protein>
    <recommendedName>
        <fullName evidence="3">RRM domain-containing protein</fullName>
    </recommendedName>
</protein>
<evidence type="ECO:0000256" key="2">
    <source>
        <dbReference type="SAM" id="MobiDB-lite"/>
    </source>
</evidence>
<keyword evidence="1" id="KW-0694">RNA-binding</keyword>
<evidence type="ECO:0000313" key="4">
    <source>
        <dbReference type="EMBL" id="CAE0826911.1"/>
    </source>
</evidence>
<feature type="compositionally biased region" description="Basic and acidic residues" evidence="2">
    <location>
        <begin position="18"/>
        <end position="37"/>
    </location>
</feature>
<accession>A0A7S4G6M8</accession>